<organism evidence="2 3">
    <name type="scientific">Paenibacillus radicis</name>
    <name type="common">ex Xue et al. 2023</name>
    <dbReference type="NCBI Taxonomy" id="2972489"/>
    <lineage>
        <taxon>Bacteria</taxon>
        <taxon>Bacillati</taxon>
        <taxon>Bacillota</taxon>
        <taxon>Bacilli</taxon>
        <taxon>Bacillales</taxon>
        <taxon>Paenibacillaceae</taxon>
        <taxon>Paenibacillus</taxon>
    </lineage>
</organism>
<dbReference type="PANTHER" id="PTHR11614">
    <property type="entry name" value="PHOSPHOLIPASE-RELATED"/>
    <property type="match status" value="1"/>
</dbReference>
<reference evidence="2 3" key="1">
    <citation type="submission" date="2022-08" db="EMBL/GenBank/DDBJ databases">
        <title>Paenibacillus endoradicis sp. nov., Paenibacillus radicibacter sp. nov and Paenibacillus pararadicis sp. nov., three cold-adapted plant growth-promoting bacteria isolated from root of Larix gmelinii in Great Khingan.</title>
        <authorList>
            <person name="Xue H."/>
        </authorList>
    </citation>
    <scope>NUCLEOTIDE SEQUENCE [LARGE SCALE GENOMIC DNA]</scope>
    <source>
        <strain evidence="2 3">N5-1-1-5</strain>
    </source>
</reference>
<dbReference type="RefSeq" id="WP_258216190.1">
    <property type="nucleotide sequence ID" value="NZ_JANQBD010000021.1"/>
</dbReference>
<dbReference type="InterPro" id="IPR051044">
    <property type="entry name" value="MAG_DAG_Lipase"/>
</dbReference>
<evidence type="ECO:0000313" key="2">
    <source>
        <dbReference type="EMBL" id="MCR8634633.1"/>
    </source>
</evidence>
<protein>
    <submittedName>
        <fullName evidence="2">Lysophospholipase</fullName>
    </submittedName>
</protein>
<name>A0ABT1YQS5_9BACL</name>
<proteinExistence type="predicted"/>
<dbReference type="InterPro" id="IPR029058">
    <property type="entry name" value="AB_hydrolase_fold"/>
</dbReference>
<evidence type="ECO:0000259" key="1">
    <source>
        <dbReference type="Pfam" id="PF12146"/>
    </source>
</evidence>
<gene>
    <name evidence="2" type="ORF">NV381_25885</name>
</gene>
<comment type="caution">
    <text evidence="2">The sequence shown here is derived from an EMBL/GenBank/DDBJ whole genome shotgun (WGS) entry which is preliminary data.</text>
</comment>
<dbReference type="Proteomes" id="UP001300012">
    <property type="component" value="Unassembled WGS sequence"/>
</dbReference>
<dbReference type="Gene3D" id="3.40.50.1820">
    <property type="entry name" value="alpha/beta hydrolase"/>
    <property type="match status" value="1"/>
</dbReference>
<sequence>MHKEIFTFLDAESKEIFVYRWSKAGAGTPRAAIQISHGMAENAERYERFAKVLTDAGYIVYANDHIGHGLTAGKPDRVGLTPKDSFSQMTNTMAKLTDTIAESHPGLPIYLFGHSMGSFLSQQYMYRYPAKISGVVLSGTNGRQSQAIRAGIVLAELITSMKGDDHRSPLLMSMSFGSYNKKFQPNRTESDWLSRDEAEVDRYIQDSFCGGVFSARFFRDFFHGLVDIHRLQHMERIPKHLPVLILSGDRDPVGGMGKGIMQLVSMYNKLGMEEVSYKLYPGGRHEMLNETNREEVMQDVVLWLNDKTS</sequence>
<keyword evidence="3" id="KW-1185">Reference proteome</keyword>
<dbReference type="InterPro" id="IPR022742">
    <property type="entry name" value="Hydrolase_4"/>
</dbReference>
<dbReference type="Pfam" id="PF12146">
    <property type="entry name" value="Hydrolase_4"/>
    <property type="match status" value="1"/>
</dbReference>
<dbReference type="EMBL" id="JANQBD010000021">
    <property type="protein sequence ID" value="MCR8634633.1"/>
    <property type="molecule type" value="Genomic_DNA"/>
</dbReference>
<accession>A0ABT1YQS5</accession>
<dbReference type="SUPFAM" id="SSF53474">
    <property type="entry name" value="alpha/beta-Hydrolases"/>
    <property type="match status" value="1"/>
</dbReference>
<evidence type="ECO:0000313" key="3">
    <source>
        <dbReference type="Proteomes" id="UP001300012"/>
    </source>
</evidence>
<feature type="domain" description="Serine aminopeptidase S33" evidence="1">
    <location>
        <begin position="28"/>
        <end position="292"/>
    </location>
</feature>